<dbReference type="EMBL" id="BPLQ01004517">
    <property type="protein sequence ID" value="GIY08477.1"/>
    <property type="molecule type" value="Genomic_DNA"/>
</dbReference>
<sequence>MLQEANTNGSWASELASTCVLHFVYLFICPSSIQRLLYATDRNPGPSVRALAAVTIAASSTVWSIMHNEGLQPFHLQRVQVLQVQDYPRHVAFTQWCLQKSVTDRLLQCSVLFTDEASFTHNTTYGQYSQHLRPLDNTHGTRPGAAQHRFAVNEGVSCGVHQGDAHDRKRNSNGGEMLKREAHPSIGMDKNRFEGDGEGVWD</sequence>
<accession>A0AAV4QJQ0</accession>
<feature type="region of interest" description="Disordered" evidence="1">
    <location>
        <begin position="160"/>
        <end position="202"/>
    </location>
</feature>
<protein>
    <submittedName>
        <fullName evidence="2">Uncharacterized protein</fullName>
    </submittedName>
</protein>
<comment type="caution">
    <text evidence="2">The sequence shown here is derived from an EMBL/GenBank/DDBJ whole genome shotgun (WGS) entry which is preliminary data.</text>
</comment>
<gene>
    <name evidence="2" type="primary">AVEN_177293_1</name>
    <name evidence="2" type="ORF">CDAR_592601</name>
</gene>
<dbReference type="PANTHER" id="PTHR47326">
    <property type="entry name" value="TRANSPOSABLE ELEMENT TC3 TRANSPOSASE-LIKE PROTEIN"/>
    <property type="match status" value="1"/>
</dbReference>
<evidence type="ECO:0000256" key="1">
    <source>
        <dbReference type="SAM" id="MobiDB-lite"/>
    </source>
</evidence>
<dbReference type="AlphaFoldDB" id="A0AAV4QJQ0"/>
<reference evidence="2 3" key="1">
    <citation type="submission" date="2021-06" db="EMBL/GenBank/DDBJ databases">
        <title>Caerostris darwini draft genome.</title>
        <authorList>
            <person name="Kono N."/>
            <person name="Arakawa K."/>
        </authorList>
    </citation>
    <scope>NUCLEOTIDE SEQUENCE [LARGE SCALE GENOMIC DNA]</scope>
</reference>
<dbReference type="PANTHER" id="PTHR47326:SF1">
    <property type="entry name" value="HTH PSQ-TYPE DOMAIN-CONTAINING PROTEIN"/>
    <property type="match status" value="1"/>
</dbReference>
<name>A0AAV4QJQ0_9ARAC</name>
<dbReference type="Proteomes" id="UP001054837">
    <property type="component" value="Unassembled WGS sequence"/>
</dbReference>
<evidence type="ECO:0000313" key="2">
    <source>
        <dbReference type="EMBL" id="GIY08477.1"/>
    </source>
</evidence>
<proteinExistence type="predicted"/>
<organism evidence="2 3">
    <name type="scientific">Caerostris darwini</name>
    <dbReference type="NCBI Taxonomy" id="1538125"/>
    <lineage>
        <taxon>Eukaryota</taxon>
        <taxon>Metazoa</taxon>
        <taxon>Ecdysozoa</taxon>
        <taxon>Arthropoda</taxon>
        <taxon>Chelicerata</taxon>
        <taxon>Arachnida</taxon>
        <taxon>Araneae</taxon>
        <taxon>Araneomorphae</taxon>
        <taxon>Entelegynae</taxon>
        <taxon>Araneoidea</taxon>
        <taxon>Araneidae</taxon>
        <taxon>Caerostris</taxon>
    </lineage>
</organism>
<evidence type="ECO:0000313" key="3">
    <source>
        <dbReference type="Proteomes" id="UP001054837"/>
    </source>
</evidence>
<keyword evidence="3" id="KW-1185">Reference proteome</keyword>
<feature type="compositionally biased region" description="Basic and acidic residues" evidence="1">
    <location>
        <begin position="177"/>
        <end position="195"/>
    </location>
</feature>